<reference evidence="2 3" key="1">
    <citation type="journal article" date="2018" name="Nat. Genet.">
        <title>The Rosa genome provides new insights in the design of modern roses.</title>
        <authorList>
            <person name="Bendahmane M."/>
        </authorList>
    </citation>
    <scope>NUCLEOTIDE SEQUENCE [LARGE SCALE GENOMIC DNA]</scope>
    <source>
        <strain evidence="3">cv. Old Blush</strain>
    </source>
</reference>
<dbReference type="Gramene" id="PRQ29189">
    <property type="protein sequence ID" value="PRQ29189"/>
    <property type="gene ID" value="RchiOBHm_Chr5g0011201"/>
</dbReference>
<organism evidence="2 3">
    <name type="scientific">Rosa chinensis</name>
    <name type="common">China rose</name>
    <dbReference type="NCBI Taxonomy" id="74649"/>
    <lineage>
        <taxon>Eukaryota</taxon>
        <taxon>Viridiplantae</taxon>
        <taxon>Streptophyta</taxon>
        <taxon>Embryophyta</taxon>
        <taxon>Tracheophyta</taxon>
        <taxon>Spermatophyta</taxon>
        <taxon>Magnoliopsida</taxon>
        <taxon>eudicotyledons</taxon>
        <taxon>Gunneridae</taxon>
        <taxon>Pentapetalae</taxon>
        <taxon>rosids</taxon>
        <taxon>fabids</taxon>
        <taxon>Rosales</taxon>
        <taxon>Rosaceae</taxon>
        <taxon>Rosoideae</taxon>
        <taxon>Rosoideae incertae sedis</taxon>
        <taxon>Rosa</taxon>
    </lineage>
</organism>
<gene>
    <name evidence="2" type="ORF">RchiOBHm_Chr5g0011201</name>
</gene>
<keyword evidence="1" id="KW-1133">Transmembrane helix</keyword>
<accession>A0A2P6Q4V7</accession>
<dbReference type="Proteomes" id="UP000238479">
    <property type="component" value="Chromosome 5"/>
</dbReference>
<protein>
    <submittedName>
        <fullName evidence="2">Uncharacterized protein</fullName>
    </submittedName>
</protein>
<sequence>MVFFRSNLEKNWFFPSPTIPSFPVMHLFPVFSCFFYLLHGVICLYNIMLLEAGFVLWNVCNTLFLQIQTL</sequence>
<keyword evidence="1" id="KW-0472">Membrane</keyword>
<proteinExistence type="predicted"/>
<feature type="transmembrane region" description="Helical" evidence="1">
    <location>
        <begin position="44"/>
        <end position="65"/>
    </location>
</feature>
<keyword evidence="1" id="KW-0812">Transmembrane</keyword>
<evidence type="ECO:0000256" key="1">
    <source>
        <dbReference type="SAM" id="Phobius"/>
    </source>
</evidence>
<keyword evidence="3" id="KW-1185">Reference proteome</keyword>
<evidence type="ECO:0000313" key="2">
    <source>
        <dbReference type="EMBL" id="PRQ29189.1"/>
    </source>
</evidence>
<evidence type="ECO:0000313" key="3">
    <source>
        <dbReference type="Proteomes" id="UP000238479"/>
    </source>
</evidence>
<name>A0A2P6Q4V7_ROSCH</name>
<dbReference type="EMBL" id="PDCK01000043">
    <property type="protein sequence ID" value="PRQ29189.1"/>
    <property type="molecule type" value="Genomic_DNA"/>
</dbReference>
<comment type="caution">
    <text evidence="2">The sequence shown here is derived from an EMBL/GenBank/DDBJ whole genome shotgun (WGS) entry which is preliminary data.</text>
</comment>
<dbReference type="AlphaFoldDB" id="A0A2P6Q4V7"/>